<keyword evidence="3" id="KW-1185">Reference proteome</keyword>
<reference evidence="2" key="1">
    <citation type="journal article" date="2022" name="Int. J. Mol. Sci.">
        <title>Draft Genome of Tanacetum Coccineum: Genomic Comparison of Closely Related Tanacetum-Family Plants.</title>
        <authorList>
            <person name="Yamashiro T."/>
            <person name="Shiraishi A."/>
            <person name="Nakayama K."/>
            <person name="Satake H."/>
        </authorList>
    </citation>
    <scope>NUCLEOTIDE SEQUENCE</scope>
</reference>
<feature type="compositionally biased region" description="Polar residues" evidence="1">
    <location>
        <begin position="139"/>
        <end position="149"/>
    </location>
</feature>
<sequence length="181" mass="19872">MASSACSSTQNPPKKAPKEVTYIDLTSNEVSPQQHHATIDTTLALTIPPPMPNMVKPFASPLDLRALELLKEARELKPLDAHIGHASKFAERIQKLLVVSYIDASGSKPKGDTKNDKIQRPSHRSKKNKVEAQPRKSKPSSNKNNHVSNYNANIKNVALSKNPENVCLSCNECLFSANHDA</sequence>
<comment type="caution">
    <text evidence="2">The sequence shown here is derived from an EMBL/GenBank/DDBJ whole genome shotgun (WGS) entry which is preliminary data.</text>
</comment>
<feature type="compositionally biased region" description="Basic and acidic residues" evidence="1">
    <location>
        <begin position="109"/>
        <end position="119"/>
    </location>
</feature>
<evidence type="ECO:0000313" key="3">
    <source>
        <dbReference type="Proteomes" id="UP001151760"/>
    </source>
</evidence>
<gene>
    <name evidence="2" type="ORF">Tco_0838588</name>
</gene>
<protein>
    <submittedName>
        <fullName evidence="2">Uncharacterized protein</fullName>
    </submittedName>
</protein>
<dbReference type="EMBL" id="BQNB010012484">
    <property type="protein sequence ID" value="GJT04126.1"/>
    <property type="molecule type" value="Genomic_DNA"/>
</dbReference>
<name>A0ABQ5AS39_9ASTR</name>
<evidence type="ECO:0000313" key="2">
    <source>
        <dbReference type="EMBL" id="GJT04126.1"/>
    </source>
</evidence>
<dbReference type="Proteomes" id="UP001151760">
    <property type="component" value="Unassembled WGS sequence"/>
</dbReference>
<reference evidence="2" key="2">
    <citation type="submission" date="2022-01" db="EMBL/GenBank/DDBJ databases">
        <authorList>
            <person name="Yamashiro T."/>
            <person name="Shiraishi A."/>
            <person name="Satake H."/>
            <person name="Nakayama K."/>
        </authorList>
    </citation>
    <scope>NUCLEOTIDE SEQUENCE</scope>
</reference>
<accession>A0ABQ5AS39</accession>
<proteinExistence type="predicted"/>
<evidence type="ECO:0000256" key="1">
    <source>
        <dbReference type="SAM" id="MobiDB-lite"/>
    </source>
</evidence>
<feature type="region of interest" description="Disordered" evidence="1">
    <location>
        <begin position="104"/>
        <end position="149"/>
    </location>
</feature>
<organism evidence="2 3">
    <name type="scientific">Tanacetum coccineum</name>
    <dbReference type="NCBI Taxonomy" id="301880"/>
    <lineage>
        <taxon>Eukaryota</taxon>
        <taxon>Viridiplantae</taxon>
        <taxon>Streptophyta</taxon>
        <taxon>Embryophyta</taxon>
        <taxon>Tracheophyta</taxon>
        <taxon>Spermatophyta</taxon>
        <taxon>Magnoliopsida</taxon>
        <taxon>eudicotyledons</taxon>
        <taxon>Gunneridae</taxon>
        <taxon>Pentapetalae</taxon>
        <taxon>asterids</taxon>
        <taxon>campanulids</taxon>
        <taxon>Asterales</taxon>
        <taxon>Asteraceae</taxon>
        <taxon>Asteroideae</taxon>
        <taxon>Anthemideae</taxon>
        <taxon>Anthemidinae</taxon>
        <taxon>Tanacetum</taxon>
    </lineage>
</organism>